<dbReference type="Proteomes" id="UP001166291">
    <property type="component" value="Unassembled WGS sequence"/>
</dbReference>
<dbReference type="EMBL" id="JAHWDQ010000002">
    <property type="protein sequence ID" value="MBW2941355.1"/>
    <property type="molecule type" value="Genomic_DNA"/>
</dbReference>
<evidence type="ECO:0000313" key="3">
    <source>
        <dbReference type="Proteomes" id="UP001166291"/>
    </source>
</evidence>
<dbReference type="InterPro" id="IPR039375">
    <property type="entry name" value="NodN-like"/>
</dbReference>
<name>A0ABS6VSQ4_9GAMM</name>
<dbReference type="RefSeq" id="WP_219043591.1">
    <property type="nucleotide sequence ID" value="NZ_JAHWDQ010000002.1"/>
</dbReference>
<gene>
    <name evidence="2" type="ORF">KXJ70_11220</name>
</gene>
<evidence type="ECO:0000313" key="2">
    <source>
        <dbReference type="EMBL" id="MBW2941355.1"/>
    </source>
</evidence>
<feature type="domain" description="MaoC-like" evidence="1">
    <location>
        <begin position="27"/>
        <end position="117"/>
    </location>
</feature>
<organism evidence="2 3">
    <name type="scientific">Zhongshania aquimaris</name>
    <dbReference type="NCBI Taxonomy" id="2857107"/>
    <lineage>
        <taxon>Bacteria</taxon>
        <taxon>Pseudomonadati</taxon>
        <taxon>Pseudomonadota</taxon>
        <taxon>Gammaproteobacteria</taxon>
        <taxon>Cellvibrionales</taxon>
        <taxon>Spongiibacteraceae</taxon>
        <taxon>Zhongshania</taxon>
    </lineage>
</organism>
<proteinExistence type="predicted"/>
<dbReference type="PANTHER" id="PTHR42993:SF1">
    <property type="entry name" value="MAOC-LIKE DEHYDRATASE DOMAIN-CONTAINING PROTEIN"/>
    <property type="match status" value="1"/>
</dbReference>
<comment type="caution">
    <text evidence="2">The sequence shown here is derived from an EMBL/GenBank/DDBJ whole genome shotgun (WGS) entry which is preliminary data.</text>
</comment>
<reference evidence="2" key="1">
    <citation type="submission" date="2021-07" db="EMBL/GenBank/DDBJ databases">
        <title>Zhongshania sp. CAU 1632 isolated from seawater.</title>
        <authorList>
            <person name="Kim W."/>
        </authorList>
    </citation>
    <scope>NUCLEOTIDE SEQUENCE</scope>
    <source>
        <strain evidence="2">CAU 1632</strain>
    </source>
</reference>
<accession>A0ABS6VSQ4</accession>
<dbReference type="PANTHER" id="PTHR42993">
    <property type="entry name" value="MAOC-LIKE DEHYDRATASE DOMAIN-CONTAINING PROTEIN"/>
    <property type="match status" value="1"/>
</dbReference>
<protein>
    <submittedName>
        <fullName evidence="2">MaoC family dehydratase</fullName>
    </submittedName>
</protein>
<dbReference type="CDD" id="cd03450">
    <property type="entry name" value="NodN"/>
    <property type="match status" value="1"/>
</dbReference>
<sequence>MIKDIKFNDVPALRSLISDEFGEFGEEYLISQEMIMLFADLTNDHQWIHVDVERARAESPFGDTIAHGFLTLALATTLRPKLDFNITGYSNAMNYGIDQLRFLAPVIVGSSVHACIRFDSVEEKSSGTLITLEMAIHVVGSGKPSIIFKWKLLYRP</sequence>
<keyword evidence="3" id="KW-1185">Reference proteome</keyword>
<evidence type="ECO:0000259" key="1">
    <source>
        <dbReference type="Pfam" id="PF01575"/>
    </source>
</evidence>
<dbReference type="Pfam" id="PF01575">
    <property type="entry name" value="MaoC_dehydratas"/>
    <property type="match status" value="1"/>
</dbReference>
<dbReference type="InterPro" id="IPR002539">
    <property type="entry name" value="MaoC-like_dom"/>
</dbReference>